<evidence type="ECO:0000256" key="11">
    <source>
        <dbReference type="ARBA" id="ARBA00024870"/>
    </source>
</evidence>
<dbReference type="Gene3D" id="1.20.58.2190">
    <property type="match status" value="1"/>
</dbReference>
<dbReference type="OrthoDB" id="409136at2759"/>
<proteinExistence type="inferred from homology"/>
<evidence type="ECO:0000259" key="14">
    <source>
        <dbReference type="PROSITE" id="PS51398"/>
    </source>
</evidence>
<comment type="function">
    <text evidence="11">Specifically deglycosylates the denatured form of N-linked glycoproteins in the cytoplasm and assists their proteasome-mediated degradation. Cleaves the beta-aspartyl-glucosamine (GlcNAc) of the glycan and the amide side chain of Asn, converting Asn to Asp. Prefers proteins containing high-mannose over those bearing complex type oligosaccharides. Can recognize misfolded proteins in the endoplasmic reticulum that are exported to the cytosol to be destroyed and deglycosylate them, while it has no activity toward native proteins. Deglycosylation is a prerequisite for subsequent proteasome-mediated degradation of some, but not all, misfolded glycoproteins.</text>
</comment>
<evidence type="ECO:0000256" key="1">
    <source>
        <dbReference type="ARBA" id="ARBA00001650"/>
    </source>
</evidence>
<dbReference type="InterPro" id="IPR036339">
    <property type="entry name" value="PUB-like_dom_sf"/>
</dbReference>
<keyword evidence="9" id="KW-0378">Hydrolase</keyword>
<dbReference type="Proteomes" id="UP000076502">
    <property type="component" value="Unassembled WGS sequence"/>
</dbReference>
<dbReference type="STRING" id="178035.A0A154PA09"/>
<evidence type="ECO:0000313" key="16">
    <source>
        <dbReference type="Proteomes" id="UP000076502"/>
    </source>
</evidence>
<dbReference type="InterPro" id="IPR006588">
    <property type="entry name" value="Peptide_N_glycanase_PAW_dom"/>
</dbReference>
<evidence type="ECO:0000256" key="7">
    <source>
        <dbReference type="ARBA" id="ARBA00022490"/>
    </source>
</evidence>
<dbReference type="InterPro" id="IPR018997">
    <property type="entry name" value="PUB_domain"/>
</dbReference>
<keyword evidence="16" id="KW-1185">Reference proteome</keyword>
<evidence type="ECO:0000313" key="15">
    <source>
        <dbReference type="EMBL" id="KZC08058.1"/>
    </source>
</evidence>
<dbReference type="Pfam" id="PF09409">
    <property type="entry name" value="PUB"/>
    <property type="match status" value="1"/>
</dbReference>
<sequence>MDQDLQRCLNLLKENDENVRCNAESALFTVCQNILSHPNDKQFREVCLDDPIVEKLLPAIGAMECLFDIGFIEAADSLILPPEASLSKLQALENLLSETCCISTVTVDNTAAYNLLPKTTDPKERAFLTKIVHEFQRIMHFDNPILQKKARKLIPITELKIATMNRIRELQARIKLSKESLEEPTERQYKESDIDTEQLFLMEVMHWFKYKFFTWVDSPNCSACLGSCEYNDVVRSEDPRCSTIEIHKCTNCKALVKFPRYFDPEPLLTLRRGRCGEWANVFTLLCRSLGYDSRFVCDQTDHVWTEVWSIHEKRWIHLDPCEDVIDRPLMYEKGWKKKLSYIIAYSKDEIQDVTWRYTRDQVGVMKRRNICSENNLLQLIESLNRHRQCAANYSASRREYLIKRRLLELVELIHMPNEQNSDVHDNYQERSTGSYKWRLQRGEVSQAFSGRNYSWDISKNGETFHLNYSVVKDTYQVLNGEGRILEQMSGWQSGVNEVEGGIFRKTENDWKMVYLVRSPEATCGQVKWNFVVSNPNLCVSKFYLQTVIKVFHEANVTWQLKAFFDNTDENLLEGAVKIILSVKFSGGQGDCAWQHAQIFRESLEVKEDRSFIVNIELKKR</sequence>
<dbReference type="Gene3D" id="3.10.620.30">
    <property type="match status" value="1"/>
</dbReference>
<keyword evidence="8" id="KW-0479">Metal-binding</keyword>
<dbReference type="PANTHER" id="PTHR12143:SF19">
    <property type="entry name" value="PEPTIDE-N(4)-(N-ACETYL-BETA-GLUCOSAMINYL)ASPARAGINE AMIDASE"/>
    <property type="match status" value="1"/>
</dbReference>
<evidence type="ECO:0000256" key="13">
    <source>
        <dbReference type="PROSITE-ProRule" id="PRU00731"/>
    </source>
</evidence>
<evidence type="ECO:0000256" key="9">
    <source>
        <dbReference type="ARBA" id="ARBA00022801"/>
    </source>
</evidence>
<comment type="catalytic activity">
    <reaction evidence="1">
        <text>Hydrolysis of an N(4)-(acetyl-beta-D-glucosaminyl)asparagine residue in which the glucosamine residue may be further glycosylated, to yield a (substituted) N-acetyl-beta-D-glucosaminylamine and a peptide containing an aspartate residue.</text>
        <dbReference type="EC" id="3.5.1.52"/>
    </reaction>
</comment>
<dbReference type="GO" id="GO:0005634">
    <property type="term" value="C:nucleus"/>
    <property type="evidence" value="ECO:0007669"/>
    <property type="project" value="TreeGrafter"/>
</dbReference>
<dbReference type="SUPFAM" id="SSF49785">
    <property type="entry name" value="Galactose-binding domain-like"/>
    <property type="match status" value="1"/>
</dbReference>
<dbReference type="GO" id="GO:0046872">
    <property type="term" value="F:metal ion binding"/>
    <property type="evidence" value="ECO:0007669"/>
    <property type="project" value="UniProtKB-KW"/>
</dbReference>
<dbReference type="Gene3D" id="2.60.120.1020">
    <property type="entry name" value="Peptide N glycanase, PAW domain"/>
    <property type="match status" value="1"/>
</dbReference>
<comment type="subcellular location">
    <subcellularLocation>
        <location evidence="3">Cytoplasm</location>
    </subcellularLocation>
</comment>
<dbReference type="EMBL" id="KQ434839">
    <property type="protein sequence ID" value="KZC08058.1"/>
    <property type="molecule type" value="Genomic_DNA"/>
</dbReference>
<dbReference type="PROSITE" id="PS51398">
    <property type="entry name" value="PAW"/>
    <property type="match status" value="1"/>
</dbReference>
<evidence type="ECO:0000256" key="12">
    <source>
        <dbReference type="ARBA" id="ARBA00032901"/>
    </source>
</evidence>
<reference evidence="15 16" key="1">
    <citation type="submission" date="2015-07" db="EMBL/GenBank/DDBJ databases">
        <title>The genome of Dufourea novaeangliae.</title>
        <authorList>
            <person name="Pan H."/>
            <person name="Kapheim K."/>
        </authorList>
    </citation>
    <scope>NUCLEOTIDE SEQUENCE [LARGE SCALE GENOMIC DNA]</scope>
    <source>
        <strain evidence="15">0120121106</strain>
        <tissue evidence="15">Whole body</tissue>
    </source>
</reference>
<dbReference type="InterPro" id="IPR002931">
    <property type="entry name" value="Transglutaminase-like"/>
</dbReference>
<keyword evidence="10" id="KW-0862">Zinc</keyword>
<dbReference type="Pfam" id="PF01841">
    <property type="entry name" value="Transglut_core"/>
    <property type="match status" value="1"/>
</dbReference>
<comment type="similarity">
    <text evidence="4 13">Belongs to the transglutaminase-like superfamily. PNGase family.</text>
</comment>
<dbReference type="SUPFAM" id="SSF143503">
    <property type="entry name" value="PUG domain-like"/>
    <property type="match status" value="1"/>
</dbReference>
<evidence type="ECO:0000256" key="5">
    <source>
        <dbReference type="ARBA" id="ARBA00012158"/>
    </source>
</evidence>
<evidence type="ECO:0000256" key="4">
    <source>
        <dbReference type="ARBA" id="ARBA00009390"/>
    </source>
</evidence>
<dbReference type="PANTHER" id="PTHR12143">
    <property type="entry name" value="PEPTIDE N-GLYCANASE PNGASE -RELATED"/>
    <property type="match status" value="1"/>
</dbReference>
<dbReference type="InterPro" id="IPR050883">
    <property type="entry name" value="PNGase"/>
</dbReference>
<accession>A0A154PA09</accession>
<name>A0A154PA09_DUFNO</name>
<comment type="cofactor">
    <cofactor evidence="2">
        <name>Zn(2+)</name>
        <dbReference type="ChEBI" id="CHEBI:29105"/>
    </cofactor>
</comment>
<dbReference type="AlphaFoldDB" id="A0A154PA09"/>
<keyword evidence="7" id="KW-0963">Cytoplasm</keyword>
<feature type="domain" description="PAW" evidence="14">
    <location>
        <begin position="426"/>
        <end position="620"/>
    </location>
</feature>
<evidence type="ECO:0000256" key="3">
    <source>
        <dbReference type="ARBA" id="ARBA00004496"/>
    </source>
</evidence>
<dbReference type="InterPro" id="IPR038765">
    <property type="entry name" value="Papain-like_cys_pep_sf"/>
</dbReference>
<evidence type="ECO:0000256" key="6">
    <source>
        <dbReference type="ARBA" id="ARBA00018546"/>
    </source>
</evidence>
<evidence type="ECO:0000256" key="8">
    <source>
        <dbReference type="ARBA" id="ARBA00022723"/>
    </source>
</evidence>
<gene>
    <name evidence="15" type="ORF">WN55_09121</name>
</gene>
<dbReference type="GO" id="GO:0006516">
    <property type="term" value="P:glycoprotein catabolic process"/>
    <property type="evidence" value="ECO:0007669"/>
    <property type="project" value="InterPro"/>
</dbReference>
<dbReference type="SMART" id="SM00460">
    <property type="entry name" value="TGc"/>
    <property type="match status" value="1"/>
</dbReference>
<dbReference type="GO" id="GO:0005829">
    <property type="term" value="C:cytosol"/>
    <property type="evidence" value="ECO:0007669"/>
    <property type="project" value="TreeGrafter"/>
</dbReference>
<dbReference type="EC" id="3.5.1.52" evidence="5"/>
<dbReference type="GO" id="GO:0000224">
    <property type="term" value="F:peptide-N4-(N-acetyl-beta-glucosaminyl)asparagine amidase activity"/>
    <property type="evidence" value="ECO:0007669"/>
    <property type="project" value="UniProtKB-EC"/>
</dbReference>
<dbReference type="Gene3D" id="2.20.25.10">
    <property type="match status" value="1"/>
</dbReference>
<organism evidence="15 16">
    <name type="scientific">Dufourea novaeangliae</name>
    <name type="common">Sweat bee</name>
    <dbReference type="NCBI Taxonomy" id="178035"/>
    <lineage>
        <taxon>Eukaryota</taxon>
        <taxon>Metazoa</taxon>
        <taxon>Ecdysozoa</taxon>
        <taxon>Arthropoda</taxon>
        <taxon>Hexapoda</taxon>
        <taxon>Insecta</taxon>
        <taxon>Pterygota</taxon>
        <taxon>Neoptera</taxon>
        <taxon>Endopterygota</taxon>
        <taxon>Hymenoptera</taxon>
        <taxon>Apocrita</taxon>
        <taxon>Aculeata</taxon>
        <taxon>Apoidea</taxon>
        <taxon>Anthophila</taxon>
        <taxon>Halictidae</taxon>
        <taxon>Rophitinae</taxon>
        <taxon>Dufourea</taxon>
    </lineage>
</organism>
<dbReference type="InterPro" id="IPR008979">
    <property type="entry name" value="Galactose-bd-like_sf"/>
</dbReference>
<dbReference type="Pfam" id="PF04721">
    <property type="entry name" value="PAW"/>
    <property type="match status" value="1"/>
</dbReference>
<protein>
    <recommendedName>
        <fullName evidence="6">Peptide-N(4)-(N-acetyl-beta-glucosaminyl)asparagine amidase</fullName>
        <ecNumber evidence="5">3.5.1.52</ecNumber>
    </recommendedName>
    <alternativeName>
        <fullName evidence="12">Peptide:N-glycanase</fullName>
    </alternativeName>
</protein>
<evidence type="ECO:0000256" key="2">
    <source>
        <dbReference type="ARBA" id="ARBA00001947"/>
    </source>
</evidence>
<dbReference type="InterPro" id="IPR038680">
    <property type="entry name" value="PAW_sf"/>
</dbReference>
<evidence type="ECO:0000256" key="10">
    <source>
        <dbReference type="ARBA" id="ARBA00022833"/>
    </source>
</evidence>
<dbReference type="SUPFAM" id="SSF54001">
    <property type="entry name" value="Cysteine proteinases"/>
    <property type="match status" value="1"/>
</dbReference>